<evidence type="ECO:0000313" key="2">
    <source>
        <dbReference type="EMBL" id="KAJ6445393.1"/>
    </source>
</evidence>
<keyword evidence="3" id="KW-1185">Reference proteome</keyword>
<dbReference type="AlphaFoldDB" id="A0AB34G146"/>
<gene>
    <name evidence="2" type="ORF">O9K51_00152</name>
</gene>
<keyword evidence="1" id="KW-1133">Transmembrane helix</keyword>
<dbReference type="EMBL" id="JAQHRD010000001">
    <property type="protein sequence ID" value="KAJ6445393.1"/>
    <property type="molecule type" value="Genomic_DNA"/>
</dbReference>
<keyword evidence="1" id="KW-0472">Membrane</keyword>
<keyword evidence="1" id="KW-0812">Transmembrane</keyword>
<reference evidence="2" key="1">
    <citation type="submission" date="2023-01" db="EMBL/GenBank/DDBJ databases">
        <title>The growth and conidiation of Purpureocillium lavendulum are regulated by nitrogen source and histone H3K14 acetylation.</title>
        <authorList>
            <person name="Tang P."/>
            <person name="Han J."/>
            <person name="Zhang C."/>
            <person name="Tang P."/>
            <person name="Qi F."/>
            <person name="Zhang K."/>
            <person name="Liang L."/>
        </authorList>
    </citation>
    <scope>NUCLEOTIDE SEQUENCE</scope>
    <source>
        <strain evidence="2">YMF1.00683</strain>
    </source>
</reference>
<comment type="caution">
    <text evidence="2">The sequence shown here is derived from an EMBL/GenBank/DDBJ whole genome shotgun (WGS) entry which is preliminary data.</text>
</comment>
<name>A0AB34G146_9HYPO</name>
<feature type="transmembrane region" description="Helical" evidence="1">
    <location>
        <begin position="429"/>
        <end position="447"/>
    </location>
</feature>
<feature type="transmembrane region" description="Helical" evidence="1">
    <location>
        <begin position="360"/>
        <end position="380"/>
    </location>
</feature>
<protein>
    <submittedName>
        <fullName evidence="2">ATP binding protein</fullName>
    </submittedName>
</protein>
<sequence length="448" mass="48474">MIRDDWESKKAEFEKSISDILGESWTIDINPNQIYAYAIDGYAKESLGSMLAAYVSGAEYQLKYFVEKHGDTARSELNALCPARVLTMDLDTEAKYSYCGPEVSSDGKLVMLFREGNLGTNIDHAVAVDTLAQALNVATTAPSLPMSFVARASIRADYDGDIDKVGERINAALGREVALEPNFEASFAKLTAAGVTDWQHNLGDFTKRYIEAFADWLASNKAAEDEMVREGVNEAVDKGKVAFRIVDEGSMKSSYNECVIEDGVLYLQTVPQYFGTNIHYVAEKLMDQLPSNVPANLCLLVFPLAVGFGLFVDLVLGIAGEPLAVKVVHVHVAVVVVLVIFVLVVAGAPTLLVGRLGRLLLLNVGLLLLATRLLLLPPLLPPPLELLEFLLALVDVLVPHDLASAKALLNLGQAQPHARPQLDQLDRAALDVVLFLFLGTGIAALLGG</sequence>
<proteinExistence type="predicted"/>
<accession>A0AB34G146</accession>
<feature type="transmembrane region" description="Helical" evidence="1">
    <location>
        <begin position="293"/>
        <end position="318"/>
    </location>
</feature>
<feature type="transmembrane region" description="Helical" evidence="1">
    <location>
        <begin position="330"/>
        <end position="353"/>
    </location>
</feature>
<evidence type="ECO:0000256" key="1">
    <source>
        <dbReference type="SAM" id="Phobius"/>
    </source>
</evidence>
<organism evidence="2 3">
    <name type="scientific">Purpureocillium lavendulum</name>
    <dbReference type="NCBI Taxonomy" id="1247861"/>
    <lineage>
        <taxon>Eukaryota</taxon>
        <taxon>Fungi</taxon>
        <taxon>Dikarya</taxon>
        <taxon>Ascomycota</taxon>
        <taxon>Pezizomycotina</taxon>
        <taxon>Sordariomycetes</taxon>
        <taxon>Hypocreomycetidae</taxon>
        <taxon>Hypocreales</taxon>
        <taxon>Ophiocordycipitaceae</taxon>
        <taxon>Purpureocillium</taxon>
    </lineage>
</organism>
<evidence type="ECO:0000313" key="3">
    <source>
        <dbReference type="Proteomes" id="UP001163105"/>
    </source>
</evidence>
<dbReference type="Proteomes" id="UP001163105">
    <property type="component" value="Unassembled WGS sequence"/>
</dbReference>